<feature type="transmembrane region" description="Helical" evidence="1">
    <location>
        <begin position="198"/>
        <end position="218"/>
    </location>
</feature>
<feature type="transmembrane region" description="Helical" evidence="1">
    <location>
        <begin position="108"/>
        <end position="133"/>
    </location>
</feature>
<feature type="domain" description="DUF112" evidence="2">
    <location>
        <begin position="18"/>
        <end position="454"/>
    </location>
</feature>
<feature type="transmembrane region" description="Helical" evidence="1">
    <location>
        <begin position="372"/>
        <end position="393"/>
    </location>
</feature>
<feature type="transmembrane region" description="Helical" evidence="1">
    <location>
        <begin position="12"/>
        <end position="30"/>
    </location>
</feature>
<keyword evidence="1" id="KW-0472">Membrane</keyword>
<feature type="transmembrane region" description="Helical" evidence="1">
    <location>
        <begin position="168"/>
        <end position="186"/>
    </location>
</feature>
<keyword evidence="4" id="KW-1185">Reference proteome</keyword>
<feature type="transmembrane region" description="Helical" evidence="1">
    <location>
        <begin position="479"/>
        <end position="502"/>
    </location>
</feature>
<accession>A0A517Q1D2</accession>
<dbReference type="Proteomes" id="UP000315647">
    <property type="component" value="Chromosome"/>
</dbReference>
<name>A0A517Q1D2_9PLAN</name>
<keyword evidence="1" id="KW-1133">Transmembrane helix</keyword>
<feature type="transmembrane region" description="Helical" evidence="1">
    <location>
        <begin position="328"/>
        <end position="352"/>
    </location>
</feature>
<evidence type="ECO:0000256" key="1">
    <source>
        <dbReference type="SAM" id="Phobius"/>
    </source>
</evidence>
<sequence length="513" mass="55168">MESTFITAIQNIATPEVLLVIFLSAVYGLFVGSIPGLTATMAVALLIPLTFYLDNLSAIAAIVTLEACSIFAGDIPTTLVRIPGTPSSAAYTDDAYALTRRGLHETSLGVSLVFSVFGGLFGALILIVAAPQLAKIAFQFTTYEYFWLYVLGLSCAAIVSTGSRLKGALALMIGLMFSTVGLSEVHSVPRFTFGFDELFTGINFIPAMIGLFGLSEVFRNTLTSKTDEAAEKLESATKEEDDHSLFRHLKPVFGGVLPHFWKRKFSWLRSSCIGSTIGMIPGAGADIAAWISYAVSKKFSKTPEEYGKGSLDAVGDATSANNSALAGAWIPALVLGIPGDSVTAIVIGVLLMKNITPGPEIFQNTEQLVLVHGIYLTFIVANLLLFPLGFLAIRSGSQLVRIPRRILMPMILMFCVVGAYSINGSYFDVWVMLGMGMLGFVLEVFDIPLGPVVLGIILGGQLEQSFIQNLTKDDSLLSFFNRPISAGLGLFCIALWLVPVIMPLLRKKWSSPA</sequence>
<dbReference type="AlphaFoldDB" id="A0A517Q1D2"/>
<feature type="transmembrane region" description="Helical" evidence="1">
    <location>
        <begin position="429"/>
        <end position="458"/>
    </location>
</feature>
<protein>
    <submittedName>
        <fullName evidence="3">Tripartite tricarboxylate transporter TctA family protein</fullName>
    </submittedName>
</protein>
<dbReference type="PANTHER" id="PTHR35342:SF5">
    <property type="entry name" value="TRICARBOXYLIC TRANSPORT PROTEIN"/>
    <property type="match status" value="1"/>
</dbReference>
<evidence type="ECO:0000259" key="2">
    <source>
        <dbReference type="Pfam" id="PF01970"/>
    </source>
</evidence>
<evidence type="ECO:0000313" key="3">
    <source>
        <dbReference type="EMBL" id="QDT25444.1"/>
    </source>
</evidence>
<proteinExistence type="predicted"/>
<dbReference type="InterPro" id="IPR002823">
    <property type="entry name" value="DUF112_TM"/>
</dbReference>
<feature type="transmembrane region" description="Helical" evidence="1">
    <location>
        <begin position="405"/>
        <end position="423"/>
    </location>
</feature>
<dbReference type="Pfam" id="PF01970">
    <property type="entry name" value="TctA"/>
    <property type="match status" value="1"/>
</dbReference>
<gene>
    <name evidence="3" type="ORF">Enr10x_07400</name>
</gene>
<feature type="transmembrane region" description="Helical" evidence="1">
    <location>
        <begin position="145"/>
        <end position="161"/>
    </location>
</feature>
<dbReference type="EMBL" id="CP037421">
    <property type="protein sequence ID" value="QDT25444.1"/>
    <property type="molecule type" value="Genomic_DNA"/>
</dbReference>
<reference evidence="3 4" key="1">
    <citation type="submission" date="2019-03" db="EMBL/GenBank/DDBJ databases">
        <title>Deep-cultivation of Planctomycetes and their phenomic and genomic characterization uncovers novel biology.</title>
        <authorList>
            <person name="Wiegand S."/>
            <person name="Jogler M."/>
            <person name="Boedeker C."/>
            <person name="Pinto D."/>
            <person name="Vollmers J."/>
            <person name="Rivas-Marin E."/>
            <person name="Kohn T."/>
            <person name="Peeters S.H."/>
            <person name="Heuer A."/>
            <person name="Rast P."/>
            <person name="Oberbeckmann S."/>
            <person name="Bunk B."/>
            <person name="Jeske O."/>
            <person name="Meyerdierks A."/>
            <person name="Storesund J.E."/>
            <person name="Kallscheuer N."/>
            <person name="Luecker S."/>
            <person name="Lage O.M."/>
            <person name="Pohl T."/>
            <person name="Merkel B.J."/>
            <person name="Hornburger P."/>
            <person name="Mueller R.-W."/>
            <person name="Bruemmer F."/>
            <person name="Labrenz M."/>
            <person name="Spormann A.M."/>
            <person name="Op den Camp H."/>
            <person name="Overmann J."/>
            <person name="Amann R."/>
            <person name="Jetten M.S.M."/>
            <person name="Mascher T."/>
            <person name="Medema M.H."/>
            <person name="Devos D.P."/>
            <person name="Kaster A.-K."/>
            <person name="Ovreas L."/>
            <person name="Rohde M."/>
            <person name="Galperin M.Y."/>
            <person name="Jogler C."/>
        </authorList>
    </citation>
    <scope>NUCLEOTIDE SEQUENCE [LARGE SCALE GENOMIC DNA]</scope>
    <source>
        <strain evidence="3 4">Enr10</strain>
    </source>
</reference>
<keyword evidence="1" id="KW-0812">Transmembrane</keyword>
<dbReference type="PANTHER" id="PTHR35342">
    <property type="entry name" value="TRICARBOXYLIC TRANSPORT PROTEIN"/>
    <property type="match status" value="1"/>
</dbReference>
<dbReference type="RefSeq" id="WP_145448153.1">
    <property type="nucleotide sequence ID" value="NZ_CP037421.1"/>
</dbReference>
<organism evidence="3 4">
    <name type="scientific">Gimesia panareensis</name>
    <dbReference type="NCBI Taxonomy" id="2527978"/>
    <lineage>
        <taxon>Bacteria</taxon>
        <taxon>Pseudomonadati</taxon>
        <taxon>Planctomycetota</taxon>
        <taxon>Planctomycetia</taxon>
        <taxon>Planctomycetales</taxon>
        <taxon>Planctomycetaceae</taxon>
        <taxon>Gimesia</taxon>
    </lineage>
</organism>
<evidence type="ECO:0000313" key="4">
    <source>
        <dbReference type="Proteomes" id="UP000315647"/>
    </source>
</evidence>